<feature type="domain" description="Zn(2)-C6 fungal-type" evidence="9">
    <location>
        <begin position="72"/>
        <end position="101"/>
    </location>
</feature>
<dbReference type="GO" id="GO:0006351">
    <property type="term" value="P:DNA-templated transcription"/>
    <property type="evidence" value="ECO:0007669"/>
    <property type="project" value="InterPro"/>
</dbReference>
<evidence type="ECO:0000256" key="4">
    <source>
        <dbReference type="ARBA" id="ARBA00022771"/>
    </source>
</evidence>
<dbReference type="GO" id="GO:0000981">
    <property type="term" value="F:DNA-binding transcription factor activity, RNA polymerase II-specific"/>
    <property type="evidence" value="ECO:0007669"/>
    <property type="project" value="InterPro"/>
</dbReference>
<comment type="subcellular location">
    <subcellularLocation>
        <location evidence="1">Nucleus</location>
    </subcellularLocation>
</comment>
<protein>
    <submittedName>
        <fullName evidence="11">Uncharacterized protein</fullName>
    </submittedName>
</protein>
<keyword evidence="3" id="KW-0677">Repeat</keyword>
<dbReference type="Proteomes" id="UP001286456">
    <property type="component" value="Unassembled WGS sequence"/>
</dbReference>
<dbReference type="Gene3D" id="4.10.240.10">
    <property type="entry name" value="Zn(2)-C6 fungal-type DNA-binding domain"/>
    <property type="match status" value="1"/>
</dbReference>
<keyword evidence="6" id="KW-0539">Nucleus</keyword>
<dbReference type="GO" id="GO:0000785">
    <property type="term" value="C:chromatin"/>
    <property type="evidence" value="ECO:0007669"/>
    <property type="project" value="TreeGrafter"/>
</dbReference>
<dbReference type="InterPro" id="IPR036236">
    <property type="entry name" value="Znf_C2H2_sf"/>
</dbReference>
<dbReference type="Gene3D" id="3.30.160.60">
    <property type="entry name" value="Classic Zinc Finger"/>
    <property type="match status" value="1"/>
</dbReference>
<dbReference type="InterPro" id="IPR007219">
    <property type="entry name" value="XnlR_reg_dom"/>
</dbReference>
<evidence type="ECO:0000256" key="8">
    <source>
        <dbReference type="SAM" id="MobiDB-lite"/>
    </source>
</evidence>
<feature type="compositionally biased region" description="Low complexity" evidence="8">
    <location>
        <begin position="114"/>
        <end position="124"/>
    </location>
</feature>
<dbReference type="EMBL" id="JAUEPO010000001">
    <property type="protein sequence ID" value="KAK3335187.1"/>
    <property type="molecule type" value="Genomic_DNA"/>
</dbReference>
<evidence type="ECO:0000313" key="12">
    <source>
        <dbReference type="Proteomes" id="UP001286456"/>
    </source>
</evidence>
<dbReference type="GO" id="GO:0008270">
    <property type="term" value="F:zinc ion binding"/>
    <property type="evidence" value="ECO:0007669"/>
    <property type="project" value="UniProtKB-KW"/>
</dbReference>
<dbReference type="CDD" id="cd00067">
    <property type="entry name" value="GAL4"/>
    <property type="match status" value="1"/>
</dbReference>
<dbReference type="CDD" id="cd12148">
    <property type="entry name" value="fungal_TF_MHR"/>
    <property type="match status" value="1"/>
</dbReference>
<dbReference type="PANTHER" id="PTHR40626:SF3">
    <property type="entry name" value="TRANSCRIPTION FACTOR WITH C2H2 AND ZN(2)-CYS(6) DNA BINDING DOMAIN (EUROFUNG)-RELATED"/>
    <property type="match status" value="1"/>
</dbReference>
<dbReference type="SUPFAM" id="SSF57701">
    <property type="entry name" value="Zn2/Cys6 DNA-binding domain"/>
    <property type="match status" value="1"/>
</dbReference>
<dbReference type="InterPro" id="IPR001138">
    <property type="entry name" value="Zn2Cys6_DnaBD"/>
</dbReference>
<dbReference type="SUPFAM" id="SSF57667">
    <property type="entry name" value="beta-beta-alpha zinc fingers"/>
    <property type="match status" value="1"/>
</dbReference>
<evidence type="ECO:0000256" key="2">
    <source>
        <dbReference type="ARBA" id="ARBA00022723"/>
    </source>
</evidence>
<evidence type="ECO:0000256" key="5">
    <source>
        <dbReference type="ARBA" id="ARBA00022833"/>
    </source>
</evidence>
<evidence type="ECO:0000313" key="11">
    <source>
        <dbReference type="EMBL" id="KAK3335187.1"/>
    </source>
</evidence>
<dbReference type="SMART" id="SM00355">
    <property type="entry name" value="ZnF_C2H2"/>
    <property type="match status" value="2"/>
</dbReference>
<dbReference type="PROSITE" id="PS50048">
    <property type="entry name" value="ZN2_CY6_FUNGAL_2"/>
    <property type="match status" value="1"/>
</dbReference>
<feature type="region of interest" description="Disordered" evidence="8">
    <location>
        <begin position="103"/>
        <end position="177"/>
    </location>
</feature>
<dbReference type="AlphaFoldDB" id="A0AAE0J292"/>
<dbReference type="Pfam" id="PF04082">
    <property type="entry name" value="Fungal_trans"/>
    <property type="match status" value="1"/>
</dbReference>
<keyword evidence="2" id="KW-0479">Metal-binding</keyword>
<gene>
    <name evidence="11" type="ORF">B0T19DRAFT_349001</name>
</gene>
<evidence type="ECO:0000256" key="1">
    <source>
        <dbReference type="ARBA" id="ARBA00004123"/>
    </source>
</evidence>
<dbReference type="PANTHER" id="PTHR40626">
    <property type="entry name" value="MIP31509P"/>
    <property type="match status" value="1"/>
</dbReference>
<dbReference type="InterPro" id="IPR036864">
    <property type="entry name" value="Zn2-C6_fun-type_DNA-bd_sf"/>
</dbReference>
<dbReference type="InterPro" id="IPR051059">
    <property type="entry name" value="VerF-like"/>
</dbReference>
<keyword evidence="5" id="KW-0862">Zinc</keyword>
<evidence type="ECO:0000256" key="3">
    <source>
        <dbReference type="ARBA" id="ARBA00022737"/>
    </source>
</evidence>
<dbReference type="GO" id="GO:0005634">
    <property type="term" value="C:nucleus"/>
    <property type="evidence" value="ECO:0007669"/>
    <property type="project" value="UniProtKB-SubCell"/>
</dbReference>
<keyword evidence="4 7" id="KW-0863">Zinc-finger</keyword>
<dbReference type="GO" id="GO:0000978">
    <property type="term" value="F:RNA polymerase II cis-regulatory region sequence-specific DNA binding"/>
    <property type="evidence" value="ECO:0007669"/>
    <property type="project" value="InterPro"/>
</dbReference>
<evidence type="ECO:0000259" key="9">
    <source>
        <dbReference type="PROSITE" id="PS50048"/>
    </source>
</evidence>
<evidence type="ECO:0000259" key="10">
    <source>
        <dbReference type="PROSITE" id="PS50157"/>
    </source>
</evidence>
<dbReference type="Pfam" id="PF00172">
    <property type="entry name" value="Zn_clus"/>
    <property type="match status" value="1"/>
</dbReference>
<reference evidence="11" key="2">
    <citation type="submission" date="2023-06" db="EMBL/GenBank/DDBJ databases">
        <authorList>
            <consortium name="Lawrence Berkeley National Laboratory"/>
            <person name="Haridas S."/>
            <person name="Hensen N."/>
            <person name="Bonometti L."/>
            <person name="Westerberg I."/>
            <person name="Brannstrom I.O."/>
            <person name="Guillou S."/>
            <person name="Cros-Aarteil S."/>
            <person name="Calhoun S."/>
            <person name="Kuo A."/>
            <person name="Mondo S."/>
            <person name="Pangilinan J."/>
            <person name="Riley R."/>
            <person name="Labutti K."/>
            <person name="Andreopoulos B."/>
            <person name="Lipzen A."/>
            <person name="Chen C."/>
            <person name="Yanf M."/>
            <person name="Daum C."/>
            <person name="Ng V."/>
            <person name="Clum A."/>
            <person name="Steindorff A."/>
            <person name="Ohm R."/>
            <person name="Martin F."/>
            <person name="Silar P."/>
            <person name="Natvig D."/>
            <person name="Lalanne C."/>
            <person name="Gautier V."/>
            <person name="Ament-Velasquez S.L."/>
            <person name="Kruys A."/>
            <person name="Hutchinson M.I."/>
            <person name="Powell A.J."/>
            <person name="Barry K."/>
            <person name="Miller A.N."/>
            <person name="Grigoriev I.V."/>
            <person name="Debuchy R."/>
            <person name="Gladieux P."/>
            <person name="Thoren M.H."/>
            <person name="Johannesson H."/>
        </authorList>
    </citation>
    <scope>NUCLEOTIDE SEQUENCE</scope>
    <source>
        <strain evidence="11">SMH4131-1</strain>
    </source>
</reference>
<dbReference type="PROSITE" id="PS50157">
    <property type="entry name" value="ZINC_FINGER_C2H2_2"/>
    <property type="match status" value="1"/>
</dbReference>
<feature type="non-terminal residue" evidence="11">
    <location>
        <position position="802"/>
    </location>
</feature>
<dbReference type="SMART" id="SM00066">
    <property type="entry name" value="GAL4"/>
    <property type="match status" value="1"/>
</dbReference>
<dbReference type="InterPro" id="IPR013087">
    <property type="entry name" value="Znf_C2H2_type"/>
</dbReference>
<evidence type="ECO:0000256" key="7">
    <source>
        <dbReference type="PROSITE-ProRule" id="PRU00042"/>
    </source>
</evidence>
<evidence type="ECO:0000256" key="6">
    <source>
        <dbReference type="ARBA" id="ARBA00023242"/>
    </source>
</evidence>
<feature type="domain" description="C2H2-type" evidence="10">
    <location>
        <begin position="9"/>
        <end position="36"/>
    </location>
</feature>
<name>A0AAE0J292_9PEZI</name>
<comment type="caution">
    <text evidence="11">The sequence shown here is derived from an EMBL/GenBank/DDBJ whole genome shotgun (WGS) entry which is preliminary data.</text>
</comment>
<dbReference type="PROSITE" id="PS00028">
    <property type="entry name" value="ZINC_FINGER_C2H2_1"/>
    <property type="match status" value="1"/>
</dbReference>
<keyword evidence="12" id="KW-1185">Reference proteome</keyword>
<sequence length="802" mass="89525">AMADAAGLHRCNVCFKTYKRREHLQRHRSSHSAIRPHRCILCPASFQRTDVLKRHLQTCDGATNSSYGRRRACDRCVRQKKACSSSQPCQNCARRGVQCVYSNPAASTGGGPSTSGTVAGSTASDVMNTGYGDVDGDDDGDVSQGLDHSSSHTLHPDPHSQNHTHNHNPCQINNPQLNQHDIQNIPFGHQDVHFDDLDALIHEAVSSFPLLSNPHDIGDNWLDMEFTSVTTPPATAETSSSHRGESKGSPIDDYPGYSFSFLYDFTSRTGLVSSFDCATLAQREQIVALSDHSYLQQQPEYYAVDLPLSVPIDEMTHPPGPAHAAAAGVLAGHGLVSWSSWLHNPIVVKLQHVVLLIKDLVTVKPHNSTVTLTWSPALEQKCLHFFSPSRFTRFLDLYWSVWHPNICMIHRPSFDPTTCKSVLLAAMALIGACISPDPKDNEDARTWFNCVEEMVFTDADFCSDTEPGSPVDDAAAPTSVLGSRRKLQALQAAYVVCLYQNWEGSDASKRRIRRHRYGTVVSVARDLEISSARHLDYSKQLKHDFQWIEYVVRDELIRTFLCIFLLDTAFVIFNNLPHRMVIKEMKMHMASPDACFQAPTAETCIEELHEWMKPSGPFCNVLLSEAIQSVCSESLTPDSHQKLSQLGPLNMFAIVSAFHLMIFQHQNLLGVEGQLVPIRNGLRNWKTIWELYFGTWSSSPPHGTVPLDSLTPDNMWKRIGFCRHSHEYWLLGSLITDRISSTASKATESRNEASLAQTFLGDPTLSTQAKSISAEPILEKYDQTSMRQVNDLIADFQRVQID</sequence>
<proteinExistence type="predicted"/>
<feature type="compositionally biased region" description="Polar residues" evidence="8">
    <location>
        <begin position="161"/>
        <end position="177"/>
    </location>
</feature>
<organism evidence="11 12">
    <name type="scientific">Cercophora scortea</name>
    <dbReference type="NCBI Taxonomy" id="314031"/>
    <lineage>
        <taxon>Eukaryota</taxon>
        <taxon>Fungi</taxon>
        <taxon>Dikarya</taxon>
        <taxon>Ascomycota</taxon>
        <taxon>Pezizomycotina</taxon>
        <taxon>Sordariomycetes</taxon>
        <taxon>Sordariomycetidae</taxon>
        <taxon>Sordariales</taxon>
        <taxon>Lasiosphaeriaceae</taxon>
        <taxon>Cercophora</taxon>
    </lineage>
</organism>
<accession>A0AAE0J292</accession>
<reference evidence="11" key="1">
    <citation type="journal article" date="2023" name="Mol. Phylogenet. Evol.">
        <title>Genome-scale phylogeny and comparative genomics of the fungal order Sordariales.</title>
        <authorList>
            <person name="Hensen N."/>
            <person name="Bonometti L."/>
            <person name="Westerberg I."/>
            <person name="Brannstrom I.O."/>
            <person name="Guillou S."/>
            <person name="Cros-Aarteil S."/>
            <person name="Calhoun S."/>
            <person name="Haridas S."/>
            <person name="Kuo A."/>
            <person name="Mondo S."/>
            <person name="Pangilinan J."/>
            <person name="Riley R."/>
            <person name="LaButti K."/>
            <person name="Andreopoulos B."/>
            <person name="Lipzen A."/>
            <person name="Chen C."/>
            <person name="Yan M."/>
            <person name="Daum C."/>
            <person name="Ng V."/>
            <person name="Clum A."/>
            <person name="Steindorff A."/>
            <person name="Ohm R.A."/>
            <person name="Martin F."/>
            <person name="Silar P."/>
            <person name="Natvig D.O."/>
            <person name="Lalanne C."/>
            <person name="Gautier V."/>
            <person name="Ament-Velasquez S.L."/>
            <person name="Kruys A."/>
            <person name="Hutchinson M.I."/>
            <person name="Powell A.J."/>
            <person name="Barry K."/>
            <person name="Miller A.N."/>
            <person name="Grigoriev I.V."/>
            <person name="Debuchy R."/>
            <person name="Gladieux P."/>
            <person name="Hiltunen Thoren M."/>
            <person name="Johannesson H."/>
        </authorList>
    </citation>
    <scope>NUCLEOTIDE SEQUENCE</scope>
    <source>
        <strain evidence="11">SMH4131-1</strain>
    </source>
</reference>